<dbReference type="InterPro" id="IPR001548">
    <property type="entry name" value="Peptidase_M2"/>
</dbReference>
<reference evidence="6" key="1">
    <citation type="journal article" date="2016" name="Insect Biochem. Mol. Biol.">
        <title>Multifaceted biological insights from a draft genome sequence of the tobacco hornworm moth, Manduca sexta.</title>
        <authorList>
            <person name="Kanost M.R."/>
            <person name="Arrese E.L."/>
            <person name="Cao X."/>
            <person name="Chen Y.R."/>
            <person name="Chellapilla S."/>
            <person name="Goldsmith M.R."/>
            <person name="Grosse-Wilde E."/>
            <person name="Heckel D.G."/>
            <person name="Herndon N."/>
            <person name="Jiang H."/>
            <person name="Papanicolaou A."/>
            <person name="Qu J."/>
            <person name="Soulages J.L."/>
            <person name="Vogel H."/>
            <person name="Walters J."/>
            <person name="Waterhouse R.M."/>
            <person name="Ahn S.J."/>
            <person name="Almeida F.C."/>
            <person name="An C."/>
            <person name="Aqrawi P."/>
            <person name="Bretschneider A."/>
            <person name="Bryant W.B."/>
            <person name="Bucks S."/>
            <person name="Chao H."/>
            <person name="Chevignon G."/>
            <person name="Christen J.M."/>
            <person name="Clarke D.F."/>
            <person name="Dittmer N.T."/>
            <person name="Ferguson L.C.F."/>
            <person name="Garavelou S."/>
            <person name="Gordon K.H.J."/>
            <person name="Gunaratna R.T."/>
            <person name="Han Y."/>
            <person name="Hauser F."/>
            <person name="He Y."/>
            <person name="Heidel-Fischer H."/>
            <person name="Hirsh A."/>
            <person name="Hu Y."/>
            <person name="Jiang H."/>
            <person name="Kalra D."/>
            <person name="Klinner C."/>
            <person name="Konig C."/>
            <person name="Kovar C."/>
            <person name="Kroll A.R."/>
            <person name="Kuwar S.S."/>
            <person name="Lee S.L."/>
            <person name="Lehman R."/>
            <person name="Li K."/>
            <person name="Li Z."/>
            <person name="Liang H."/>
            <person name="Lovelace S."/>
            <person name="Lu Z."/>
            <person name="Mansfield J.H."/>
            <person name="McCulloch K.J."/>
            <person name="Mathew T."/>
            <person name="Morton B."/>
            <person name="Muzny D.M."/>
            <person name="Neunemann D."/>
            <person name="Ongeri F."/>
            <person name="Pauchet Y."/>
            <person name="Pu L.L."/>
            <person name="Pyrousis I."/>
            <person name="Rao X.J."/>
            <person name="Redding A."/>
            <person name="Roesel C."/>
            <person name="Sanchez-Gracia A."/>
            <person name="Schaack S."/>
            <person name="Shukla A."/>
            <person name="Tetreau G."/>
            <person name="Wang Y."/>
            <person name="Xiong G.H."/>
            <person name="Traut W."/>
            <person name="Walsh T.K."/>
            <person name="Worley K.C."/>
            <person name="Wu D."/>
            <person name="Wu W."/>
            <person name="Wu Y.Q."/>
            <person name="Zhang X."/>
            <person name="Zou Z."/>
            <person name="Zucker H."/>
            <person name="Briscoe A.D."/>
            <person name="Burmester T."/>
            <person name="Clem R.J."/>
            <person name="Feyereisen R."/>
            <person name="Grimmelikhuijzen C.J.P."/>
            <person name="Hamodrakas S.J."/>
            <person name="Hansson B.S."/>
            <person name="Huguet E."/>
            <person name="Jermiin L.S."/>
            <person name="Lan Q."/>
            <person name="Lehman H.K."/>
            <person name="Lorenzen M."/>
            <person name="Merzendorfer H."/>
            <person name="Michalopoulos I."/>
            <person name="Morton D.B."/>
            <person name="Muthukrishnan S."/>
            <person name="Oakeshott J.G."/>
            <person name="Palmer W."/>
            <person name="Park Y."/>
            <person name="Passarelli A.L."/>
            <person name="Rozas J."/>
            <person name="Schwartz L.M."/>
            <person name="Smith W."/>
            <person name="Southgate A."/>
            <person name="Vilcinskas A."/>
            <person name="Vogt R."/>
            <person name="Wang P."/>
            <person name="Werren J."/>
            <person name="Yu X.Q."/>
            <person name="Zhou J.J."/>
            <person name="Brown S.J."/>
            <person name="Scherer S.E."/>
            <person name="Richards S."/>
            <person name="Blissard G.W."/>
        </authorList>
    </citation>
    <scope>NUCLEOTIDE SEQUENCE</scope>
</reference>
<feature type="signal peptide" evidence="5">
    <location>
        <begin position="1"/>
        <end position="25"/>
    </location>
</feature>
<evidence type="ECO:0000313" key="7">
    <source>
        <dbReference type="Proteomes" id="UP000791440"/>
    </source>
</evidence>
<dbReference type="GO" id="GO:0006508">
    <property type="term" value="P:proteolysis"/>
    <property type="evidence" value="ECO:0007669"/>
    <property type="project" value="InterPro"/>
</dbReference>
<name>A0A921ZVH8_MANSE</name>
<keyword evidence="4" id="KW-0325">Glycoprotein</keyword>
<evidence type="ECO:0000256" key="4">
    <source>
        <dbReference type="ARBA" id="ARBA00023180"/>
    </source>
</evidence>
<evidence type="ECO:0000313" key="6">
    <source>
        <dbReference type="EMBL" id="KAG6464216.1"/>
    </source>
</evidence>
<organism evidence="6 7">
    <name type="scientific">Manduca sexta</name>
    <name type="common">Tobacco hawkmoth</name>
    <name type="synonym">Tobacco hornworm</name>
    <dbReference type="NCBI Taxonomy" id="7130"/>
    <lineage>
        <taxon>Eukaryota</taxon>
        <taxon>Metazoa</taxon>
        <taxon>Ecdysozoa</taxon>
        <taxon>Arthropoda</taxon>
        <taxon>Hexapoda</taxon>
        <taxon>Insecta</taxon>
        <taxon>Pterygota</taxon>
        <taxon>Neoptera</taxon>
        <taxon>Endopterygota</taxon>
        <taxon>Lepidoptera</taxon>
        <taxon>Glossata</taxon>
        <taxon>Ditrysia</taxon>
        <taxon>Bombycoidea</taxon>
        <taxon>Sphingidae</taxon>
        <taxon>Sphinginae</taxon>
        <taxon>Sphingini</taxon>
        <taxon>Manduca</taxon>
    </lineage>
</organism>
<dbReference type="Pfam" id="PF01401">
    <property type="entry name" value="Peptidase_M2"/>
    <property type="match status" value="1"/>
</dbReference>
<reference evidence="6" key="2">
    <citation type="submission" date="2020-12" db="EMBL/GenBank/DDBJ databases">
        <authorList>
            <person name="Kanost M."/>
        </authorList>
    </citation>
    <scope>NUCLEOTIDE SEQUENCE</scope>
</reference>
<keyword evidence="7" id="KW-1185">Reference proteome</keyword>
<evidence type="ECO:0008006" key="8">
    <source>
        <dbReference type="Google" id="ProtNLM"/>
    </source>
</evidence>
<dbReference type="GO" id="GO:0008237">
    <property type="term" value="F:metallopeptidase activity"/>
    <property type="evidence" value="ECO:0007669"/>
    <property type="project" value="InterPro"/>
</dbReference>
<proteinExistence type="inferred from homology"/>
<dbReference type="GO" id="GO:0016020">
    <property type="term" value="C:membrane"/>
    <property type="evidence" value="ECO:0007669"/>
    <property type="project" value="InterPro"/>
</dbReference>
<feature type="chain" id="PRO_5037205145" description="Angiotensin-converting enzyme" evidence="5">
    <location>
        <begin position="26"/>
        <end position="248"/>
    </location>
</feature>
<feature type="non-terminal residue" evidence="6">
    <location>
        <position position="248"/>
    </location>
</feature>
<dbReference type="AlphaFoldDB" id="A0A921ZVH8"/>
<accession>A0A921ZVH8</accession>
<dbReference type="Proteomes" id="UP000791440">
    <property type="component" value="Unassembled WGS sequence"/>
</dbReference>
<gene>
    <name evidence="6" type="ORF">O3G_MSEX014362</name>
</gene>
<evidence type="ECO:0000256" key="2">
    <source>
        <dbReference type="ARBA" id="ARBA00022729"/>
    </source>
</evidence>
<protein>
    <recommendedName>
        <fullName evidence="8">Angiotensin-converting enzyme</fullName>
    </recommendedName>
</protein>
<dbReference type="GO" id="GO:0008241">
    <property type="term" value="F:peptidyl-dipeptidase activity"/>
    <property type="evidence" value="ECO:0007669"/>
    <property type="project" value="InterPro"/>
</dbReference>
<evidence type="ECO:0000256" key="3">
    <source>
        <dbReference type="ARBA" id="ARBA00023157"/>
    </source>
</evidence>
<dbReference type="EMBL" id="JH669119">
    <property type="protein sequence ID" value="KAG6464216.1"/>
    <property type="molecule type" value="Genomic_DNA"/>
</dbReference>
<comment type="caution">
    <text evidence="6">The sequence shown here is derived from an EMBL/GenBank/DDBJ whole genome shotgun (WGS) entry which is preliminary data.</text>
</comment>
<keyword evidence="2 5" id="KW-0732">Signal</keyword>
<keyword evidence="3" id="KW-1015">Disulfide bond</keyword>
<sequence>MKLIIALYPLFYSLFFPLCGTSSSADDRRWLLSLVDLVELDYVDHCEQRASATWSELTGDSKGLSMKLERDKSFGMFARQQTTDVRSALTAHALAPDDNVLRRKVKLLLQPGDTLLETEQWMRLVTFGDTALNKIRFATNYDCDTNTNCTLRELNYNLARQQDEAKQRRMKASWERNLPNITDYLEHILPLLRNASKQNSYNSVEEYWDALGEYEGGLLKARELWDRIKPLYLKLHKYVALRLRGADA</sequence>
<evidence type="ECO:0000256" key="1">
    <source>
        <dbReference type="ARBA" id="ARBA00008139"/>
    </source>
</evidence>
<comment type="similarity">
    <text evidence="1">Belongs to the peptidase M2 family.</text>
</comment>
<evidence type="ECO:0000256" key="5">
    <source>
        <dbReference type="SAM" id="SignalP"/>
    </source>
</evidence>